<evidence type="ECO:0008006" key="3">
    <source>
        <dbReference type="Google" id="ProtNLM"/>
    </source>
</evidence>
<protein>
    <recommendedName>
        <fullName evidence="3">Resolvase/invertase-type recombinase catalytic domain-containing protein</fullName>
    </recommendedName>
</protein>
<comment type="caution">
    <text evidence="1">The sequence shown here is derived from an EMBL/GenBank/DDBJ whole genome shotgun (WGS) entry which is preliminary data.</text>
</comment>
<name>A0ABT6HK09_9ACTN</name>
<proteinExistence type="predicted"/>
<reference evidence="1 2" key="1">
    <citation type="submission" date="2023-04" db="EMBL/GenBank/DDBJ databases">
        <title>Streptomyces chengmaiensis sp. nov. isolated from the stem of mangrove plant in Hainan.</title>
        <authorList>
            <person name="Huang X."/>
            <person name="Zhou S."/>
            <person name="Chu X."/>
            <person name="Xie Y."/>
            <person name="Lin Y."/>
        </authorList>
    </citation>
    <scope>NUCLEOTIDE SEQUENCE [LARGE SCALE GENOMIC DNA]</scope>
    <source>
        <strain evidence="1 2">HNM0663</strain>
    </source>
</reference>
<dbReference type="EMBL" id="JARWBG010000008">
    <property type="protein sequence ID" value="MDH2389083.1"/>
    <property type="molecule type" value="Genomic_DNA"/>
</dbReference>
<evidence type="ECO:0000313" key="1">
    <source>
        <dbReference type="EMBL" id="MDH2389083.1"/>
    </source>
</evidence>
<keyword evidence="2" id="KW-1185">Reference proteome</keyword>
<dbReference type="Proteomes" id="UP001223144">
    <property type="component" value="Unassembled WGS sequence"/>
</dbReference>
<dbReference type="RefSeq" id="WP_279927383.1">
    <property type="nucleotide sequence ID" value="NZ_JARWBG010000008.1"/>
</dbReference>
<gene>
    <name evidence="1" type="ORF">QCN29_09820</name>
</gene>
<accession>A0ABT6HK09</accession>
<organism evidence="1 2">
    <name type="scientific">Streptomyces chengmaiensis</name>
    <dbReference type="NCBI Taxonomy" id="3040919"/>
    <lineage>
        <taxon>Bacteria</taxon>
        <taxon>Bacillati</taxon>
        <taxon>Actinomycetota</taxon>
        <taxon>Actinomycetes</taxon>
        <taxon>Kitasatosporales</taxon>
        <taxon>Streptomycetaceae</taxon>
        <taxon>Streptomyces</taxon>
    </lineage>
</organism>
<sequence>MRPTSPRRLAYGYLRMLPGLGIDDVLRLQRDLMVFAETNGLVLADVFVEAQWQQLRAWQELVAHSRMKNVTHVVMPSPEHLHQIPVLAEIMKDEVEREIGGQLWLVEPFEETAPQSQEAGRE</sequence>
<evidence type="ECO:0000313" key="2">
    <source>
        <dbReference type="Proteomes" id="UP001223144"/>
    </source>
</evidence>